<evidence type="ECO:0000313" key="3">
    <source>
        <dbReference type="Proteomes" id="UP000198348"/>
    </source>
</evidence>
<dbReference type="InterPro" id="IPR000073">
    <property type="entry name" value="AB_hydrolase_1"/>
</dbReference>
<dbReference type="AlphaFoldDB" id="A0A239AKV8"/>
<accession>A0A239AKV8</accession>
<evidence type="ECO:0000259" key="1">
    <source>
        <dbReference type="Pfam" id="PF12697"/>
    </source>
</evidence>
<dbReference type="Gene3D" id="3.40.50.1820">
    <property type="entry name" value="alpha/beta hydrolase"/>
    <property type="match status" value="1"/>
</dbReference>
<gene>
    <name evidence="2" type="ORF">SAMN06265360_1463</name>
</gene>
<organism evidence="2 3">
    <name type="scientific">Haloechinothrix alba</name>
    <dbReference type="NCBI Taxonomy" id="664784"/>
    <lineage>
        <taxon>Bacteria</taxon>
        <taxon>Bacillati</taxon>
        <taxon>Actinomycetota</taxon>
        <taxon>Actinomycetes</taxon>
        <taxon>Pseudonocardiales</taxon>
        <taxon>Pseudonocardiaceae</taxon>
        <taxon>Haloechinothrix</taxon>
    </lineage>
</organism>
<dbReference type="GO" id="GO:0016787">
    <property type="term" value="F:hydrolase activity"/>
    <property type="evidence" value="ECO:0007669"/>
    <property type="project" value="UniProtKB-KW"/>
</dbReference>
<keyword evidence="3" id="KW-1185">Reference proteome</keyword>
<keyword evidence="2" id="KW-0378">Hydrolase</keyword>
<dbReference type="Proteomes" id="UP000198348">
    <property type="component" value="Unassembled WGS sequence"/>
</dbReference>
<name>A0A239AKV8_9PSEU</name>
<dbReference type="EMBL" id="FZNW01000046">
    <property type="protein sequence ID" value="SNR96140.1"/>
    <property type="molecule type" value="Genomic_DNA"/>
</dbReference>
<dbReference type="SUPFAM" id="SSF53474">
    <property type="entry name" value="alpha/beta-Hydrolases"/>
    <property type="match status" value="1"/>
</dbReference>
<evidence type="ECO:0000313" key="2">
    <source>
        <dbReference type="EMBL" id="SNR96140.1"/>
    </source>
</evidence>
<reference evidence="2 3" key="1">
    <citation type="submission" date="2017-06" db="EMBL/GenBank/DDBJ databases">
        <authorList>
            <person name="Kim H.J."/>
            <person name="Triplett B.A."/>
        </authorList>
    </citation>
    <scope>NUCLEOTIDE SEQUENCE [LARGE SCALE GENOMIC DNA]</scope>
    <source>
        <strain evidence="2 3">DSM 45207</strain>
    </source>
</reference>
<dbReference type="Pfam" id="PF12697">
    <property type="entry name" value="Abhydrolase_6"/>
    <property type="match status" value="1"/>
</dbReference>
<sequence>MPLLEARHAVYASTLPGHRGAAPLSSDRRPGVRGVTDAVERLLDDAGIERAHLVGNSLGGWVALELAERGRAQSVVEVIAPSGC</sequence>
<dbReference type="InterPro" id="IPR029058">
    <property type="entry name" value="AB_hydrolase_fold"/>
</dbReference>
<protein>
    <submittedName>
        <fullName evidence="2">Alpha/beta hydrolase family protein</fullName>
    </submittedName>
</protein>
<proteinExistence type="predicted"/>
<feature type="domain" description="AB hydrolase-1" evidence="1">
    <location>
        <begin position="2"/>
        <end position="74"/>
    </location>
</feature>